<dbReference type="InterPro" id="IPR036388">
    <property type="entry name" value="WH-like_DNA-bd_sf"/>
</dbReference>
<evidence type="ECO:0000313" key="6">
    <source>
        <dbReference type="Proteomes" id="UP000199183"/>
    </source>
</evidence>
<gene>
    <name evidence="5" type="ORF">SAMN04489806_1709</name>
</gene>
<dbReference type="PROSITE" id="PS50949">
    <property type="entry name" value="HTH_GNTR"/>
    <property type="match status" value="1"/>
</dbReference>
<protein>
    <submittedName>
        <fullName evidence="5">Transcriptional regulator, GntR family</fullName>
    </submittedName>
</protein>
<dbReference type="SUPFAM" id="SSF48008">
    <property type="entry name" value="GntR ligand-binding domain-like"/>
    <property type="match status" value="1"/>
</dbReference>
<dbReference type="SMART" id="SM00345">
    <property type="entry name" value="HTH_GNTR"/>
    <property type="match status" value="1"/>
</dbReference>
<dbReference type="InterPro" id="IPR011711">
    <property type="entry name" value="GntR_C"/>
</dbReference>
<dbReference type="Gene3D" id="1.20.120.530">
    <property type="entry name" value="GntR ligand-binding domain-like"/>
    <property type="match status" value="1"/>
</dbReference>
<dbReference type="Proteomes" id="UP000199183">
    <property type="component" value="Unassembled WGS sequence"/>
</dbReference>
<dbReference type="SMART" id="SM00895">
    <property type="entry name" value="FCD"/>
    <property type="match status" value="1"/>
</dbReference>
<keyword evidence="6" id="KW-1185">Reference proteome</keyword>
<dbReference type="InterPro" id="IPR036390">
    <property type="entry name" value="WH_DNA-bd_sf"/>
</dbReference>
<dbReference type="InterPro" id="IPR008920">
    <property type="entry name" value="TF_FadR/GntR_C"/>
</dbReference>
<dbReference type="InterPro" id="IPR000524">
    <property type="entry name" value="Tscrpt_reg_HTH_GntR"/>
</dbReference>
<dbReference type="AlphaFoldDB" id="A0A1H4LZN5"/>
<feature type="domain" description="HTH gntR-type" evidence="4">
    <location>
        <begin position="1"/>
        <end position="69"/>
    </location>
</feature>
<evidence type="ECO:0000313" key="5">
    <source>
        <dbReference type="EMBL" id="SEB76153.1"/>
    </source>
</evidence>
<evidence type="ECO:0000259" key="4">
    <source>
        <dbReference type="PROSITE" id="PS50949"/>
    </source>
</evidence>
<dbReference type="Gene3D" id="1.10.10.10">
    <property type="entry name" value="Winged helix-like DNA-binding domain superfamily/Winged helix DNA-binding domain"/>
    <property type="match status" value="1"/>
</dbReference>
<keyword evidence="2" id="KW-0238">DNA-binding</keyword>
<dbReference type="CDD" id="cd07377">
    <property type="entry name" value="WHTH_GntR"/>
    <property type="match status" value="1"/>
</dbReference>
<dbReference type="STRING" id="640635.SAMN04489806_1709"/>
<dbReference type="EMBL" id="FNRY01000001">
    <property type="protein sequence ID" value="SEB76153.1"/>
    <property type="molecule type" value="Genomic_DNA"/>
</dbReference>
<proteinExistence type="predicted"/>
<dbReference type="OrthoDB" id="7989071at2"/>
<dbReference type="PANTHER" id="PTHR43537:SF5">
    <property type="entry name" value="UXU OPERON TRANSCRIPTIONAL REGULATOR"/>
    <property type="match status" value="1"/>
</dbReference>
<dbReference type="Pfam" id="PF07729">
    <property type="entry name" value="FCD"/>
    <property type="match status" value="1"/>
</dbReference>
<keyword evidence="3" id="KW-0804">Transcription</keyword>
<evidence type="ECO:0000256" key="1">
    <source>
        <dbReference type="ARBA" id="ARBA00023015"/>
    </source>
</evidence>
<dbReference type="SUPFAM" id="SSF46785">
    <property type="entry name" value="Winged helix' DNA-binding domain"/>
    <property type="match status" value="1"/>
</dbReference>
<reference evidence="5 6" key="1">
    <citation type="submission" date="2016-10" db="EMBL/GenBank/DDBJ databases">
        <authorList>
            <person name="de Groot N.N."/>
        </authorList>
    </citation>
    <scope>NUCLEOTIDE SEQUENCE [LARGE SCALE GENOMIC DNA]</scope>
    <source>
        <strain evidence="5 6">DSM 21799</strain>
    </source>
</reference>
<accession>A0A1H4LZN5</accession>
<keyword evidence="1" id="KW-0805">Transcription regulation</keyword>
<name>A0A1H4LZN5_9MICO</name>
<dbReference type="PANTHER" id="PTHR43537">
    <property type="entry name" value="TRANSCRIPTIONAL REGULATOR, GNTR FAMILY"/>
    <property type="match status" value="1"/>
</dbReference>
<evidence type="ECO:0000256" key="2">
    <source>
        <dbReference type="ARBA" id="ARBA00023125"/>
    </source>
</evidence>
<dbReference type="RefSeq" id="WP_091182596.1">
    <property type="nucleotide sequence ID" value="NZ_FNRY01000001.1"/>
</dbReference>
<evidence type="ECO:0000256" key="3">
    <source>
        <dbReference type="ARBA" id="ARBA00023163"/>
    </source>
</evidence>
<organism evidence="5 6">
    <name type="scientific">Paramicrobacterium humi</name>
    <dbReference type="NCBI Taxonomy" id="640635"/>
    <lineage>
        <taxon>Bacteria</taxon>
        <taxon>Bacillati</taxon>
        <taxon>Actinomycetota</taxon>
        <taxon>Actinomycetes</taxon>
        <taxon>Micrococcales</taxon>
        <taxon>Microbacteriaceae</taxon>
        <taxon>Paramicrobacterium</taxon>
    </lineage>
</organism>
<dbReference type="GO" id="GO:0003700">
    <property type="term" value="F:DNA-binding transcription factor activity"/>
    <property type="evidence" value="ECO:0007669"/>
    <property type="project" value="InterPro"/>
</dbReference>
<sequence>MAVTDEAILKIKEMIISGELGPGDRLPPEKELSERLGLSRSSMREAVKALEVIRVLDVRRGDGTYVTSLEPRLLLEAMTFVVDLHDDDSILELFQVRRILEPAATALAAHHISAEQIADLHEQIDAVDESTAVEDLVNHDIGFHGAIVEAAGNGYLATLIESLSSHTVRARIWRGLTQEHAVSRTLAEHKAIVGALERGDAELAHALTIVHISGVEEWLRDAAVKARGEETA</sequence>
<dbReference type="Pfam" id="PF00392">
    <property type="entry name" value="GntR"/>
    <property type="match status" value="1"/>
</dbReference>
<dbReference type="PRINTS" id="PR00035">
    <property type="entry name" value="HTHGNTR"/>
</dbReference>
<dbReference type="GO" id="GO:0003677">
    <property type="term" value="F:DNA binding"/>
    <property type="evidence" value="ECO:0007669"/>
    <property type="project" value="UniProtKB-KW"/>
</dbReference>